<gene>
    <name evidence="4" type="ORF">RM573_07675</name>
</gene>
<dbReference type="SUPFAM" id="SSF49373">
    <property type="entry name" value="Invasin/intimin cell-adhesion fragments"/>
    <property type="match status" value="3"/>
</dbReference>
<comment type="similarity">
    <text evidence="1">Belongs to the intimin/invasin family.</text>
</comment>
<evidence type="ECO:0000256" key="2">
    <source>
        <dbReference type="SAM" id="SignalP"/>
    </source>
</evidence>
<feature type="domain" description="Big-1" evidence="3">
    <location>
        <begin position="380"/>
        <end position="470"/>
    </location>
</feature>
<accession>A0ABU2ZZX2</accession>
<evidence type="ECO:0000259" key="3">
    <source>
        <dbReference type="SMART" id="SM00634"/>
    </source>
</evidence>
<dbReference type="Proteomes" id="UP001266357">
    <property type="component" value="Unassembled WGS sequence"/>
</dbReference>
<dbReference type="PROSITE" id="PS51257">
    <property type="entry name" value="PROKAR_LIPOPROTEIN"/>
    <property type="match status" value="1"/>
</dbReference>
<evidence type="ECO:0000313" key="4">
    <source>
        <dbReference type="EMBL" id="MDT0603473.1"/>
    </source>
</evidence>
<feature type="domain" description="Big-1" evidence="3">
    <location>
        <begin position="48"/>
        <end position="131"/>
    </location>
</feature>
<feature type="signal peptide" evidence="2">
    <location>
        <begin position="1"/>
        <end position="24"/>
    </location>
</feature>
<evidence type="ECO:0000256" key="1">
    <source>
        <dbReference type="ARBA" id="ARBA00010116"/>
    </source>
</evidence>
<sequence length="803" mass="84209">MNKFLSTLSLLLLMLITGCNGSSGENPTDSDEVSVATSISVVLLNNEGVEQLSFDTNDNVTVQATVKDQFNAVMSGTRVNYSADLGSLSVDSKLTDSNGVATITILNSDLILSAGTLTASVASAESSISTSIDYEYTTSTVVAPSLSASIAMQLNGQNTNQFKSNEQAQIQVTLLDNTGAGVKNEIINFAADIGSLTTTTALTNENGQAIVTLAGDDVIGAGVIAVSLNSNSSISAQMNYQILPADTVLLDDVRIGYFDENSQFIEGAIKLSITDQTISAGGTLGLTVELVDSENKYINTPTTVSFTSNCVINETATIDETVISIKGKAGATFEDINCAGINGTEDIIVASVTSNGVTNTASTNINISSEELGSIEFVSSQPDSIVIKGSGGQETSTLTFLLKSQLGNPLAQQEVEFSLDTIVGGIALSRASGFTNSQGLITTQVSSGTVPTVVRVTAKAIMEVNGETISVQTQSSELSVNTGLPEQASMTIAATVLNPEADIVGQESVIRVWLADSFNNPVPDGTPINFTTEGGTIESSCNTVAGNCAVTWTATEPYLTDHRSTILATTSGHETFFDSNGDNVFDNNDGDAINNNMVNSGFGRQVALSAGFVDMSEAWRDDNENHVKDPQETKFFDQNNDDQFSLADEKFNGPQCSGDKCDNEVKNAILRKALVLIMSSSSNPNFVLSDTTQTTTYADNQETSNNLPDVADGSALALRFRFADSAMQTMPIGTTVTVTLDGGELQGTTTISVGNTNADGFSAMDFSINNPIDGDPATATLTISIETPNTLATTYVTKSINLL</sequence>
<feature type="chain" id="PRO_5046707502" evidence="2">
    <location>
        <begin position="25"/>
        <end position="803"/>
    </location>
</feature>
<dbReference type="EMBL" id="JAVRIF010000003">
    <property type="protein sequence ID" value="MDT0603473.1"/>
    <property type="molecule type" value="Genomic_DNA"/>
</dbReference>
<name>A0ABU2ZZX2_9GAMM</name>
<dbReference type="InterPro" id="IPR013783">
    <property type="entry name" value="Ig-like_fold"/>
</dbReference>
<dbReference type="Gene3D" id="2.60.40.10">
    <property type="entry name" value="Immunoglobulins"/>
    <property type="match status" value="4"/>
</dbReference>
<proteinExistence type="inferred from homology"/>
<dbReference type="SMART" id="SM00634">
    <property type="entry name" value="BID_1"/>
    <property type="match status" value="3"/>
</dbReference>
<dbReference type="RefSeq" id="WP_311579685.1">
    <property type="nucleotide sequence ID" value="NZ_JAVRIF010000003.1"/>
</dbReference>
<comment type="caution">
    <text evidence="4">The sequence shown here is derived from an EMBL/GenBank/DDBJ whole genome shotgun (WGS) entry which is preliminary data.</text>
</comment>
<feature type="domain" description="Big-1" evidence="3">
    <location>
        <begin position="152"/>
        <end position="238"/>
    </location>
</feature>
<protein>
    <submittedName>
        <fullName evidence="4">Ig-like domain-containing protein</fullName>
    </submittedName>
</protein>
<keyword evidence="2" id="KW-0732">Signal</keyword>
<dbReference type="InterPro" id="IPR008964">
    <property type="entry name" value="Invasin/intimin_cell_adhesion"/>
</dbReference>
<reference evidence="4 5" key="1">
    <citation type="submission" date="2023-09" db="EMBL/GenBank/DDBJ databases">
        <authorList>
            <person name="Rey-Velasco X."/>
        </authorList>
    </citation>
    <scope>NUCLEOTIDE SEQUENCE [LARGE SCALE GENOMIC DNA]</scope>
    <source>
        <strain evidence="4 5">W431</strain>
    </source>
</reference>
<evidence type="ECO:0000313" key="5">
    <source>
        <dbReference type="Proteomes" id="UP001266357"/>
    </source>
</evidence>
<keyword evidence="5" id="KW-1185">Reference proteome</keyword>
<dbReference type="InterPro" id="IPR003344">
    <property type="entry name" value="Big_1_dom"/>
</dbReference>
<organism evidence="4 5">
    <name type="scientific">Thalassotalea castellviae</name>
    <dbReference type="NCBI Taxonomy" id="3075612"/>
    <lineage>
        <taxon>Bacteria</taxon>
        <taxon>Pseudomonadati</taxon>
        <taxon>Pseudomonadota</taxon>
        <taxon>Gammaproteobacteria</taxon>
        <taxon>Alteromonadales</taxon>
        <taxon>Colwelliaceae</taxon>
        <taxon>Thalassotalea</taxon>
    </lineage>
</organism>